<protein>
    <recommendedName>
        <fullName evidence="3">Secondary thiamine-phosphate synthase enzyme</fullName>
    </recommendedName>
</protein>
<accession>A0A7G9YSE9</accession>
<dbReference type="PANTHER" id="PTHR30615">
    <property type="entry name" value="UNCHARACTERIZED PROTEIN YJBQ-RELATED"/>
    <property type="match status" value="1"/>
</dbReference>
<comment type="similarity">
    <text evidence="1">Belongs to the UPF0047 family.</text>
</comment>
<dbReference type="NCBIfam" id="TIGR00149">
    <property type="entry name" value="TIGR00149_YjbQ"/>
    <property type="match status" value="1"/>
</dbReference>
<reference evidence="2" key="1">
    <citation type="submission" date="2020-06" db="EMBL/GenBank/DDBJ databases">
        <title>Unique genomic features of the anaerobic methanotrophic archaea.</title>
        <authorList>
            <person name="Chadwick G.L."/>
            <person name="Skennerton C.T."/>
            <person name="Laso-Perez R."/>
            <person name="Leu A.O."/>
            <person name="Speth D.R."/>
            <person name="Yu H."/>
            <person name="Morgan-Lang C."/>
            <person name="Hatzenpichler R."/>
            <person name="Goudeau D."/>
            <person name="Malmstrom R."/>
            <person name="Brazelton W.J."/>
            <person name="Woyke T."/>
            <person name="Hallam S.J."/>
            <person name="Tyson G.W."/>
            <person name="Wegener G."/>
            <person name="Boetius A."/>
            <person name="Orphan V."/>
        </authorList>
    </citation>
    <scope>NUCLEOTIDE SEQUENCE</scope>
</reference>
<dbReference type="EMBL" id="MT631456">
    <property type="protein sequence ID" value="QNO50933.1"/>
    <property type="molecule type" value="Genomic_DNA"/>
</dbReference>
<dbReference type="InterPro" id="IPR035917">
    <property type="entry name" value="YjbQ-like_sf"/>
</dbReference>
<evidence type="ECO:0008006" key="3">
    <source>
        <dbReference type="Google" id="ProtNLM"/>
    </source>
</evidence>
<name>A0A7G9YSE9_9EURY</name>
<dbReference type="PANTHER" id="PTHR30615:SF8">
    <property type="entry name" value="UPF0047 PROTEIN C4A8.02C"/>
    <property type="match status" value="1"/>
</dbReference>
<evidence type="ECO:0000256" key="1">
    <source>
        <dbReference type="ARBA" id="ARBA00005534"/>
    </source>
</evidence>
<dbReference type="SUPFAM" id="SSF111038">
    <property type="entry name" value="YjbQ-like"/>
    <property type="match status" value="1"/>
</dbReference>
<dbReference type="InterPro" id="IPR001602">
    <property type="entry name" value="UPF0047_YjbQ-like"/>
</dbReference>
<organism evidence="2">
    <name type="scientific">Candidatus Methanophagaceae archaeon ANME-1 ERB6</name>
    <dbReference type="NCBI Taxonomy" id="2759912"/>
    <lineage>
        <taxon>Archaea</taxon>
        <taxon>Methanobacteriati</taxon>
        <taxon>Methanobacteriota</taxon>
        <taxon>Stenosarchaea group</taxon>
        <taxon>Methanomicrobia</taxon>
        <taxon>Candidatus Methanophagales</taxon>
        <taxon>Candidatus Methanophagaceae</taxon>
    </lineage>
</organism>
<dbReference type="AlphaFoldDB" id="A0A7G9YSE9"/>
<evidence type="ECO:0000313" key="2">
    <source>
        <dbReference type="EMBL" id="QNO50933.1"/>
    </source>
</evidence>
<dbReference type="PIRSF" id="PIRSF004681">
    <property type="entry name" value="UCP004681"/>
    <property type="match status" value="1"/>
</dbReference>
<proteinExistence type="inferred from homology"/>
<dbReference type="Pfam" id="PF01894">
    <property type="entry name" value="YjbQ"/>
    <property type="match status" value="1"/>
</dbReference>
<dbReference type="Gene3D" id="2.60.120.460">
    <property type="entry name" value="YjbQ-like"/>
    <property type="match status" value="1"/>
</dbReference>
<gene>
    <name evidence="2" type="ORF">BBGANOMO_00007</name>
</gene>
<sequence length="138" mass="15633">MSVVTKELQFDTRGEVEMVDITEKVNSKLRESDIEDGIVTIFVPGSTGAVTTIEYEPGLLKDLPDALERLFPKGIDYEHELRWHDGNGHSHVRASFLGPSLTVPFGNKKMLLGTWQQVVFIELDNKRRSRRIILQILG</sequence>